<feature type="transmembrane region" description="Helical" evidence="1">
    <location>
        <begin position="235"/>
        <end position="254"/>
    </location>
</feature>
<dbReference type="Proteomes" id="UP000324629">
    <property type="component" value="Unassembled WGS sequence"/>
</dbReference>
<dbReference type="EMBL" id="QNGE01006581">
    <property type="protein sequence ID" value="KAA3671372.1"/>
    <property type="molecule type" value="Genomic_DNA"/>
</dbReference>
<dbReference type="AlphaFoldDB" id="A0A5J4N7A2"/>
<keyword evidence="1" id="KW-0812">Transmembrane</keyword>
<keyword evidence="1" id="KW-0472">Membrane</keyword>
<evidence type="ECO:0000313" key="2">
    <source>
        <dbReference type="EMBL" id="KAA3671372.1"/>
    </source>
</evidence>
<protein>
    <submittedName>
        <fullName evidence="2">Uncharacterized protein</fullName>
    </submittedName>
</protein>
<feature type="non-terminal residue" evidence="2">
    <location>
        <position position="1"/>
    </location>
</feature>
<evidence type="ECO:0000256" key="1">
    <source>
        <dbReference type="SAM" id="Phobius"/>
    </source>
</evidence>
<name>A0A5J4N7A2_9TREM</name>
<feature type="transmembrane region" description="Helical" evidence="1">
    <location>
        <begin position="51"/>
        <end position="72"/>
    </location>
</feature>
<organism evidence="2 3">
    <name type="scientific">Paragonimus westermani</name>
    <dbReference type="NCBI Taxonomy" id="34504"/>
    <lineage>
        <taxon>Eukaryota</taxon>
        <taxon>Metazoa</taxon>
        <taxon>Spiralia</taxon>
        <taxon>Lophotrochozoa</taxon>
        <taxon>Platyhelminthes</taxon>
        <taxon>Trematoda</taxon>
        <taxon>Digenea</taxon>
        <taxon>Plagiorchiida</taxon>
        <taxon>Troglotremata</taxon>
        <taxon>Troglotrematidae</taxon>
        <taxon>Paragonimus</taxon>
    </lineage>
</organism>
<reference evidence="2 3" key="1">
    <citation type="journal article" date="2019" name="Gigascience">
        <title>Whole-genome sequence of the oriental lung fluke Paragonimus westermani.</title>
        <authorList>
            <person name="Oey H."/>
            <person name="Zakrzewski M."/>
            <person name="Narain K."/>
            <person name="Devi K.R."/>
            <person name="Agatsuma T."/>
            <person name="Nawaratna S."/>
            <person name="Gobert G.N."/>
            <person name="Jones M.K."/>
            <person name="Ragan M.A."/>
            <person name="McManus D.P."/>
            <person name="Krause L."/>
        </authorList>
    </citation>
    <scope>NUCLEOTIDE SEQUENCE [LARGE SCALE GENOMIC DNA]</scope>
    <source>
        <strain evidence="2 3">IND2009</strain>
    </source>
</reference>
<sequence>GLVTTHYLFYHLILREPSSLILSLLIEYIHVITLINSRFRLLVLMDYVQLLAIPLCLATFISTVTLICLYCVRFKVEPSSGEEKYVHRKKHRNKQISGVTAAACSSTPIHPYLPPSLCTVMSTSCETDQVSVTRAGIDSSASETVALLVRQEGNSHRNCELPPVPSGADYKQDPTELRRYSMCDDPQSESDGLYASVGHHSTANGGVGISRSRNRPHTTTMVDNSGKVEFIRLHFPFLSLSILLCSIRYLGFLINHPRLTIRFAAPFSS</sequence>
<proteinExistence type="predicted"/>
<feature type="transmembrane region" description="Helical" evidence="1">
    <location>
        <begin position="20"/>
        <end position="39"/>
    </location>
</feature>
<accession>A0A5J4N7A2</accession>
<keyword evidence="1" id="KW-1133">Transmembrane helix</keyword>
<gene>
    <name evidence="2" type="ORF">DEA37_0014041</name>
</gene>
<keyword evidence="3" id="KW-1185">Reference proteome</keyword>
<comment type="caution">
    <text evidence="2">The sequence shown here is derived from an EMBL/GenBank/DDBJ whole genome shotgun (WGS) entry which is preliminary data.</text>
</comment>
<evidence type="ECO:0000313" key="3">
    <source>
        <dbReference type="Proteomes" id="UP000324629"/>
    </source>
</evidence>